<keyword evidence="6" id="KW-0325">Glycoprotein</keyword>
<dbReference type="EC" id="3.4.16.-" evidence="7"/>
<reference evidence="8" key="1">
    <citation type="journal article" date="2016" name="Insect Biochem. Mol. Biol.">
        <title>Multifaceted biological insights from a draft genome sequence of the tobacco hornworm moth, Manduca sexta.</title>
        <authorList>
            <person name="Kanost M.R."/>
            <person name="Arrese E.L."/>
            <person name="Cao X."/>
            <person name="Chen Y.R."/>
            <person name="Chellapilla S."/>
            <person name="Goldsmith M.R."/>
            <person name="Grosse-Wilde E."/>
            <person name="Heckel D.G."/>
            <person name="Herndon N."/>
            <person name="Jiang H."/>
            <person name="Papanicolaou A."/>
            <person name="Qu J."/>
            <person name="Soulages J.L."/>
            <person name="Vogel H."/>
            <person name="Walters J."/>
            <person name="Waterhouse R.M."/>
            <person name="Ahn S.J."/>
            <person name="Almeida F.C."/>
            <person name="An C."/>
            <person name="Aqrawi P."/>
            <person name="Bretschneider A."/>
            <person name="Bryant W.B."/>
            <person name="Bucks S."/>
            <person name="Chao H."/>
            <person name="Chevignon G."/>
            <person name="Christen J.M."/>
            <person name="Clarke D.F."/>
            <person name="Dittmer N.T."/>
            <person name="Ferguson L.C.F."/>
            <person name="Garavelou S."/>
            <person name="Gordon K.H.J."/>
            <person name="Gunaratna R.T."/>
            <person name="Han Y."/>
            <person name="Hauser F."/>
            <person name="He Y."/>
            <person name="Heidel-Fischer H."/>
            <person name="Hirsh A."/>
            <person name="Hu Y."/>
            <person name="Jiang H."/>
            <person name="Kalra D."/>
            <person name="Klinner C."/>
            <person name="Konig C."/>
            <person name="Kovar C."/>
            <person name="Kroll A.R."/>
            <person name="Kuwar S.S."/>
            <person name="Lee S.L."/>
            <person name="Lehman R."/>
            <person name="Li K."/>
            <person name="Li Z."/>
            <person name="Liang H."/>
            <person name="Lovelace S."/>
            <person name="Lu Z."/>
            <person name="Mansfield J.H."/>
            <person name="McCulloch K.J."/>
            <person name="Mathew T."/>
            <person name="Morton B."/>
            <person name="Muzny D.M."/>
            <person name="Neunemann D."/>
            <person name="Ongeri F."/>
            <person name="Pauchet Y."/>
            <person name="Pu L.L."/>
            <person name="Pyrousis I."/>
            <person name="Rao X.J."/>
            <person name="Redding A."/>
            <person name="Roesel C."/>
            <person name="Sanchez-Gracia A."/>
            <person name="Schaack S."/>
            <person name="Shukla A."/>
            <person name="Tetreau G."/>
            <person name="Wang Y."/>
            <person name="Xiong G.H."/>
            <person name="Traut W."/>
            <person name="Walsh T.K."/>
            <person name="Worley K.C."/>
            <person name="Wu D."/>
            <person name="Wu W."/>
            <person name="Wu Y.Q."/>
            <person name="Zhang X."/>
            <person name="Zou Z."/>
            <person name="Zucker H."/>
            <person name="Briscoe A.D."/>
            <person name="Burmester T."/>
            <person name="Clem R.J."/>
            <person name="Feyereisen R."/>
            <person name="Grimmelikhuijzen C.J.P."/>
            <person name="Hamodrakas S.J."/>
            <person name="Hansson B.S."/>
            <person name="Huguet E."/>
            <person name="Jermiin L.S."/>
            <person name="Lan Q."/>
            <person name="Lehman H.K."/>
            <person name="Lorenzen M."/>
            <person name="Merzendorfer H."/>
            <person name="Michalopoulos I."/>
            <person name="Morton D.B."/>
            <person name="Muthukrishnan S."/>
            <person name="Oakeshott J.G."/>
            <person name="Palmer W."/>
            <person name="Park Y."/>
            <person name="Passarelli A.L."/>
            <person name="Rozas J."/>
            <person name="Schwartz L.M."/>
            <person name="Smith W."/>
            <person name="Southgate A."/>
            <person name="Vilcinskas A."/>
            <person name="Vogt R."/>
            <person name="Wang P."/>
            <person name="Werren J."/>
            <person name="Yu X.Q."/>
            <person name="Zhou J.J."/>
            <person name="Brown S.J."/>
            <person name="Scherer S.E."/>
            <person name="Richards S."/>
            <person name="Blissard G.W."/>
        </authorList>
    </citation>
    <scope>NUCLEOTIDE SEQUENCE</scope>
</reference>
<feature type="signal peptide" evidence="7">
    <location>
        <begin position="1"/>
        <end position="17"/>
    </location>
</feature>
<evidence type="ECO:0000256" key="4">
    <source>
        <dbReference type="ARBA" id="ARBA00022729"/>
    </source>
</evidence>
<comment type="caution">
    <text evidence="8">The sequence shown here is derived from an EMBL/GenBank/DDBJ whole genome shotgun (WGS) entry which is preliminary data.</text>
</comment>
<keyword evidence="4 7" id="KW-0732">Signal</keyword>
<organism evidence="8 9">
    <name type="scientific">Manduca sexta</name>
    <name type="common">Tobacco hawkmoth</name>
    <name type="synonym">Tobacco hornworm</name>
    <dbReference type="NCBI Taxonomy" id="7130"/>
    <lineage>
        <taxon>Eukaryota</taxon>
        <taxon>Metazoa</taxon>
        <taxon>Ecdysozoa</taxon>
        <taxon>Arthropoda</taxon>
        <taxon>Hexapoda</taxon>
        <taxon>Insecta</taxon>
        <taxon>Pterygota</taxon>
        <taxon>Neoptera</taxon>
        <taxon>Endopterygota</taxon>
        <taxon>Lepidoptera</taxon>
        <taxon>Glossata</taxon>
        <taxon>Ditrysia</taxon>
        <taxon>Bombycoidea</taxon>
        <taxon>Sphingidae</taxon>
        <taxon>Sphinginae</taxon>
        <taxon>Sphingini</taxon>
        <taxon>Manduca</taxon>
    </lineage>
</organism>
<dbReference type="InterPro" id="IPR001563">
    <property type="entry name" value="Peptidase_S10"/>
</dbReference>
<dbReference type="EMBL" id="JH668387">
    <property type="protein sequence ID" value="KAG6450423.1"/>
    <property type="molecule type" value="Genomic_DNA"/>
</dbReference>
<accession>A0A922CM35</accession>
<dbReference type="PROSITE" id="PS00131">
    <property type="entry name" value="CARBOXYPEPT_SER_SER"/>
    <property type="match status" value="1"/>
</dbReference>
<gene>
    <name evidence="8" type="ORF">O3G_MSEX006546</name>
</gene>
<dbReference type="PRINTS" id="PR00724">
    <property type="entry name" value="CRBOXYPTASEC"/>
</dbReference>
<dbReference type="PANTHER" id="PTHR11802">
    <property type="entry name" value="SERINE PROTEASE FAMILY S10 SERINE CARBOXYPEPTIDASE"/>
    <property type="match status" value="1"/>
</dbReference>
<dbReference type="PANTHER" id="PTHR11802:SF472">
    <property type="entry name" value="SERINE CARBOXYPEPTIDASE CPVL-RELATED"/>
    <property type="match status" value="1"/>
</dbReference>
<keyword evidence="3 7" id="KW-0645">Protease</keyword>
<reference evidence="8" key="2">
    <citation type="submission" date="2020-12" db="EMBL/GenBank/DDBJ databases">
        <authorList>
            <person name="Kanost M."/>
        </authorList>
    </citation>
    <scope>NUCLEOTIDE SEQUENCE</scope>
</reference>
<evidence type="ECO:0000313" key="8">
    <source>
        <dbReference type="EMBL" id="KAG6450423.1"/>
    </source>
</evidence>
<dbReference type="Pfam" id="PF00450">
    <property type="entry name" value="Peptidase_S10"/>
    <property type="match status" value="1"/>
</dbReference>
<evidence type="ECO:0000256" key="5">
    <source>
        <dbReference type="ARBA" id="ARBA00022801"/>
    </source>
</evidence>
<keyword evidence="5 7" id="KW-0378">Hydrolase</keyword>
<proteinExistence type="inferred from homology"/>
<evidence type="ECO:0000256" key="6">
    <source>
        <dbReference type="ARBA" id="ARBA00023180"/>
    </source>
</evidence>
<evidence type="ECO:0000313" key="9">
    <source>
        <dbReference type="Proteomes" id="UP000791440"/>
    </source>
</evidence>
<dbReference type="InterPro" id="IPR018202">
    <property type="entry name" value="Ser_caboxypep_ser_AS"/>
</dbReference>
<dbReference type="EMBL" id="JH668387">
    <property type="protein sequence ID" value="KAG6450422.1"/>
    <property type="molecule type" value="Genomic_DNA"/>
</dbReference>
<dbReference type="GO" id="GO:0004185">
    <property type="term" value="F:serine-type carboxypeptidase activity"/>
    <property type="evidence" value="ECO:0007669"/>
    <property type="project" value="UniProtKB-UniRule"/>
</dbReference>
<evidence type="ECO:0000256" key="2">
    <source>
        <dbReference type="ARBA" id="ARBA00022645"/>
    </source>
</evidence>
<keyword evidence="2 7" id="KW-0121">Carboxypeptidase</keyword>
<comment type="similarity">
    <text evidence="1 7">Belongs to the peptidase S10 family.</text>
</comment>
<evidence type="ECO:0000256" key="7">
    <source>
        <dbReference type="RuleBase" id="RU361156"/>
    </source>
</evidence>
<dbReference type="GO" id="GO:0006508">
    <property type="term" value="P:proteolysis"/>
    <property type="evidence" value="ECO:0007669"/>
    <property type="project" value="UniProtKB-KW"/>
</dbReference>
<protein>
    <recommendedName>
        <fullName evidence="7">Carboxypeptidase</fullName>
        <ecNumber evidence="7">3.4.16.-</ecNumber>
    </recommendedName>
</protein>
<dbReference type="Gene3D" id="3.40.50.1820">
    <property type="entry name" value="alpha/beta hydrolase"/>
    <property type="match status" value="1"/>
</dbReference>
<name>A0A922CM35_MANSE</name>
<dbReference type="Proteomes" id="UP000791440">
    <property type="component" value="Unassembled WGS sequence"/>
</dbReference>
<sequence length="497" mass="56005">MALVWCALFTCLQLVMGVDRSPLPDLPPGEAPEPILRFMERTYKSARAQMSYDAGSPLLLTSYIEQKKIEEARAAAAVDPDYLLPDMESYAGYLTVNKEYNANLWFWYFPVVGKPVEETPWIIWLQGGPGASSLYGLFTEIGPFFVGENMDLNEMKYSWAKNHSLLFIDNPVGTGFSFTDDDRGYATNQTTIGENLYTALQQFLTMFPELRKAPLTIAGESYAGKHIPSLGVQILWNRNEDEPINLHGLAIGNGFIDPLSLQRYSYFVREVGLVDDGVANSMNHLETAVVQFINNGEMLKAYAYYNYLLQLFLSQSHLSNLYNYLQDETSLDGVYSDYLQREEVRRALHVGNTNFTSIGVVYRKLVPDFMGSAKMWLEELLENYKVMLYNGHLDIIVAYHPSVNTYDSLSFSGSSEYAKARRLPWYHNDELAGYYKVAGNLTEVMVRGAGHMVPADKSAAALGLISAFARGISLEEDTNSLVDAEKNLLRRRQPPLN</sequence>
<dbReference type="OrthoDB" id="443318at2759"/>
<dbReference type="SUPFAM" id="SSF53474">
    <property type="entry name" value="alpha/beta-Hydrolases"/>
    <property type="match status" value="1"/>
</dbReference>
<evidence type="ECO:0000256" key="3">
    <source>
        <dbReference type="ARBA" id="ARBA00022670"/>
    </source>
</evidence>
<keyword evidence="9" id="KW-1185">Reference proteome</keyword>
<dbReference type="InterPro" id="IPR033124">
    <property type="entry name" value="Ser_caboxypep_his_AS"/>
</dbReference>
<dbReference type="PROSITE" id="PS00560">
    <property type="entry name" value="CARBOXYPEPT_SER_HIS"/>
    <property type="match status" value="1"/>
</dbReference>
<dbReference type="AlphaFoldDB" id="A0A922CM35"/>
<evidence type="ECO:0000256" key="1">
    <source>
        <dbReference type="ARBA" id="ARBA00009431"/>
    </source>
</evidence>
<dbReference type="InterPro" id="IPR029058">
    <property type="entry name" value="AB_hydrolase_fold"/>
</dbReference>
<feature type="chain" id="PRO_5039737701" description="Carboxypeptidase" evidence="7">
    <location>
        <begin position="18"/>
        <end position="497"/>
    </location>
</feature>